<reference evidence="10" key="2">
    <citation type="submission" date="2025-08" db="UniProtKB">
        <authorList>
            <consortium name="Ensembl"/>
        </authorList>
    </citation>
    <scope>IDENTIFICATION</scope>
</reference>
<evidence type="ECO:0000256" key="4">
    <source>
        <dbReference type="PROSITE-ProRule" id="PRU00024"/>
    </source>
</evidence>
<dbReference type="PROSITE" id="PS50089">
    <property type="entry name" value="ZF_RING_2"/>
    <property type="match status" value="1"/>
</dbReference>
<evidence type="ECO:0000259" key="9">
    <source>
        <dbReference type="PROSITE" id="PS50188"/>
    </source>
</evidence>
<dbReference type="SMART" id="SM00336">
    <property type="entry name" value="BBOX"/>
    <property type="match status" value="1"/>
</dbReference>
<keyword evidence="2 4" id="KW-0863">Zinc-finger</keyword>
<dbReference type="Gene3D" id="3.30.160.60">
    <property type="entry name" value="Classic Zinc Finger"/>
    <property type="match status" value="1"/>
</dbReference>
<keyword evidence="1" id="KW-0479">Metal-binding</keyword>
<dbReference type="PRINTS" id="PR01407">
    <property type="entry name" value="BUTYPHLNCDUF"/>
</dbReference>
<dbReference type="InterPro" id="IPR013083">
    <property type="entry name" value="Znf_RING/FYVE/PHD"/>
</dbReference>
<feature type="domain" description="RING-type" evidence="7">
    <location>
        <begin position="15"/>
        <end position="58"/>
    </location>
</feature>
<dbReference type="Pfam" id="PF25600">
    <property type="entry name" value="TRIM_CC"/>
    <property type="match status" value="1"/>
</dbReference>
<dbReference type="InterPro" id="IPR051051">
    <property type="entry name" value="E3_ubiq-ligase_TRIM/RNF"/>
</dbReference>
<proteinExistence type="predicted"/>
<evidence type="ECO:0000256" key="5">
    <source>
        <dbReference type="SAM" id="Coils"/>
    </source>
</evidence>
<dbReference type="STRING" id="244447.ENSCSEP00000025195"/>
<dbReference type="SUPFAM" id="SSF57845">
    <property type="entry name" value="B-box zinc-binding domain"/>
    <property type="match status" value="1"/>
</dbReference>
<dbReference type="Gene3D" id="3.30.40.10">
    <property type="entry name" value="Zinc/RING finger domain, C3HC4 (zinc finger)"/>
    <property type="match status" value="1"/>
</dbReference>
<dbReference type="InterPro" id="IPR043136">
    <property type="entry name" value="B30.2/SPRY_sf"/>
</dbReference>
<dbReference type="GO" id="GO:0008270">
    <property type="term" value="F:zinc ion binding"/>
    <property type="evidence" value="ECO:0007669"/>
    <property type="project" value="UniProtKB-KW"/>
</dbReference>
<evidence type="ECO:0000256" key="1">
    <source>
        <dbReference type="ARBA" id="ARBA00022723"/>
    </source>
</evidence>
<dbReference type="InterPro" id="IPR058030">
    <property type="entry name" value="TRIM8/14/16/25/29/45/65_CC"/>
</dbReference>
<evidence type="ECO:0000259" key="7">
    <source>
        <dbReference type="PROSITE" id="PS50089"/>
    </source>
</evidence>
<dbReference type="PANTHER" id="PTHR25465">
    <property type="entry name" value="B-BOX DOMAIN CONTAINING"/>
    <property type="match status" value="1"/>
</dbReference>
<keyword evidence="3" id="KW-0862">Zinc</keyword>
<dbReference type="Gene3D" id="4.10.830.40">
    <property type="match status" value="1"/>
</dbReference>
<dbReference type="Ensembl" id="ENSCSET00000025531.1">
    <property type="protein sequence ID" value="ENSCSEP00000025195.1"/>
    <property type="gene ID" value="ENSCSEG00000015935.1"/>
</dbReference>
<evidence type="ECO:0008006" key="12">
    <source>
        <dbReference type="Google" id="ProtNLM"/>
    </source>
</evidence>
<evidence type="ECO:0000256" key="6">
    <source>
        <dbReference type="SAM" id="MobiDB-lite"/>
    </source>
</evidence>
<dbReference type="Pfam" id="PF13765">
    <property type="entry name" value="PRY"/>
    <property type="match status" value="1"/>
</dbReference>
<dbReference type="InParanoid" id="A0A3P8WKJ8"/>
<name>A0A3P8WKJ8_CYNSE</name>
<dbReference type="PROSITE" id="PS50119">
    <property type="entry name" value="ZF_BBOX"/>
    <property type="match status" value="1"/>
</dbReference>
<feature type="coiled-coil region" evidence="5">
    <location>
        <begin position="258"/>
        <end position="299"/>
    </location>
</feature>
<dbReference type="CDD" id="cd19769">
    <property type="entry name" value="Bbox2_TRIM16-like"/>
    <property type="match status" value="1"/>
</dbReference>
<dbReference type="GO" id="GO:0005737">
    <property type="term" value="C:cytoplasm"/>
    <property type="evidence" value="ECO:0007669"/>
    <property type="project" value="UniProtKB-ARBA"/>
</dbReference>
<dbReference type="SUPFAM" id="SSF57850">
    <property type="entry name" value="RING/U-box"/>
    <property type="match status" value="1"/>
</dbReference>
<feature type="domain" description="B30.2/SPRY" evidence="9">
    <location>
        <begin position="360"/>
        <end position="554"/>
    </location>
</feature>
<organism evidence="10 11">
    <name type="scientific">Cynoglossus semilaevis</name>
    <name type="common">Tongue sole</name>
    <dbReference type="NCBI Taxonomy" id="244447"/>
    <lineage>
        <taxon>Eukaryota</taxon>
        <taxon>Metazoa</taxon>
        <taxon>Chordata</taxon>
        <taxon>Craniata</taxon>
        <taxon>Vertebrata</taxon>
        <taxon>Euteleostomi</taxon>
        <taxon>Actinopterygii</taxon>
        <taxon>Neopterygii</taxon>
        <taxon>Teleostei</taxon>
        <taxon>Neoteleostei</taxon>
        <taxon>Acanthomorphata</taxon>
        <taxon>Carangaria</taxon>
        <taxon>Pleuronectiformes</taxon>
        <taxon>Pleuronectoidei</taxon>
        <taxon>Cynoglossidae</taxon>
        <taxon>Cynoglossinae</taxon>
        <taxon>Cynoglossus</taxon>
    </lineage>
</organism>
<dbReference type="InterPro" id="IPR001870">
    <property type="entry name" value="B30.2/SPRY"/>
</dbReference>
<dbReference type="SMART" id="SM00184">
    <property type="entry name" value="RING"/>
    <property type="match status" value="1"/>
</dbReference>
<reference evidence="10 11" key="1">
    <citation type="journal article" date="2014" name="Nat. Genet.">
        <title>Whole-genome sequence of a flatfish provides insights into ZW sex chromosome evolution and adaptation to a benthic lifestyle.</title>
        <authorList>
            <person name="Chen S."/>
            <person name="Zhang G."/>
            <person name="Shao C."/>
            <person name="Huang Q."/>
            <person name="Liu G."/>
            <person name="Zhang P."/>
            <person name="Song W."/>
            <person name="An N."/>
            <person name="Chalopin D."/>
            <person name="Volff J.N."/>
            <person name="Hong Y."/>
            <person name="Li Q."/>
            <person name="Sha Z."/>
            <person name="Zhou H."/>
            <person name="Xie M."/>
            <person name="Yu Q."/>
            <person name="Liu Y."/>
            <person name="Xiang H."/>
            <person name="Wang N."/>
            <person name="Wu K."/>
            <person name="Yang C."/>
            <person name="Zhou Q."/>
            <person name="Liao X."/>
            <person name="Yang L."/>
            <person name="Hu Q."/>
            <person name="Zhang J."/>
            <person name="Meng L."/>
            <person name="Jin L."/>
            <person name="Tian Y."/>
            <person name="Lian J."/>
            <person name="Yang J."/>
            <person name="Miao G."/>
            <person name="Liu S."/>
            <person name="Liang Z."/>
            <person name="Yan F."/>
            <person name="Li Y."/>
            <person name="Sun B."/>
            <person name="Zhang H."/>
            <person name="Zhang J."/>
            <person name="Zhu Y."/>
            <person name="Du M."/>
            <person name="Zhao Y."/>
            <person name="Schartl M."/>
            <person name="Tang Q."/>
            <person name="Wang J."/>
        </authorList>
    </citation>
    <scope>NUCLEOTIDE SEQUENCE</scope>
</reference>
<keyword evidence="5" id="KW-0175">Coiled coil</keyword>
<dbReference type="Pfam" id="PF15227">
    <property type="entry name" value="zf-C3HC4_4"/>
    <property type="match status" value="1"/>
</dbReference>
<feature type="region of interest" description="Disordered" evidence="6">
    <location>
        <begin position="533"/>
        <end position="554"/>
    </location>
</feature>
<evidence type="ECO:0000256" key="3">
    <source>
        <dbReference type="ARBA" id="ARBA00022833"/>
    </source>
</evidence>
<dbReference type="InterPro" id="IPR000315">
    <property type="entry name" value="Znf_B-box"/>
</dbReference>
<keyword evidence="11" id="KW-1185">Reference proteome</keyword>
<dbReference type="PROSITE" id="PS50188">
    <property type="entry name" value="B302_SPRY"/>
    <property type="match status" value="1"/>
</dbReference>
<dbReference type="InterPro" id="IPR013320">
    <property type="entry name" value="ConA-like_dom_sf"/>
</dbReference>
<evidence type="ECO:0000313" key="10">
    <source>
        <dbReference type="Ensembl" id="ENSCSEP00000025195.1"/>
    </source>
</evidence>
<sequence length="554" mass="63031">MAQARVRLEAEAFLCSVCLDLLRDPVTILCGHSYCEPCIQVHWDQEGEKTPYSCPQCRHTFTSRPQLNRNTMLAVLVDELQKCGRRATADHPRSAGREDVACDVCGGQKLKAVKSCLVCLASYCEEHVQPHYSSAPLHKHQLVEPSRRLQENICSRHHEAMKMFCRTDGQCMCFLCSVDQHKGHDVVSAVEERAWRQKELDLSRQEVQRSLQDKKENVKVLEGELEAVKCSADAAVEDSVKMLSELVRLLQDRTSDVEQQIRRQQRSEERRVRELQETLQQEVRELEQRDAELEQLSSTQDHVQFLLHYSSATAPRPPAPPSSISVRPLRYFEDVTAAVSKLQDLLTETWTIVSQAQVDALLSQLEPRTREEFLRYSQELTLDLCTAHPQLLVSGGGRRVEFSFKEQLYPPHPDRFAHVSQILSEQGLTGRRYWEVEWRGGGVTVAVTYRSISRTGLLAQCGFGRRDESWALFCDQTSCDFGHNGTWTKVSGGVSPRIGVYLDHAAGVLTFYSVSDTMTPLHRVQTRFTEPLYVWNQEPEEPSGPEEPRGPEEP</sequence>
<reference evidence="10" key="3">
    <citation type="submission" date="2025-09" db="UniProtKB">
        <authorList>
            <consortium name="Ensembl"/>
        </authorList>
    </citation>
    <scope>IDENTIFICATION</scope>
</reference>
<dbReference type="GeneTree" id="ENSGT01150000286922"/>
<accession>A0A3P8WKJ8</accession>
<feature type="coiled-coil region" evidence="5">
    <location>
        <begin position="204"/>
        <end position="231"/>
    </location>
</feature>
<dbReference type="PANTHER" id="PTHR25465:SF5">
    <property type="entry name" value="E3 UBIQUITIN_ISG15 LIGASE TRIM25-RELATED"/>
    <property type="match status" value="1"/>
</dbReference>
<dbReference type="CDD" id="cd16040">
    <property type="entry name" value="SPRY_PRY_SNTX"/>
    <property type="match status" value="1"/>
</dbReference>
<dbReference type="InterPro" id="IPR003879">
    <property type="entry name" value="Butyrophylin_SPRY"/>
</dbReference>
<dbReference type="Gene3D" id="2.60.120.920">
    <property type="match status" value="1"/>
</dbReference>
<dbReference type="SUPFAM" id="SSF49899">
    <property type="entry name" value="Concanavalin A-like lectins/glucanases"/>
    <property type="match status" value="1"/>
</dbReference>
<dbReference type="Proteomes" id="UP000265120">
    <property type="component" value="Chromosome 17"/>
</dbReference>
<dbReference type="PROSITE" id="PS00518">
    <property type="entry name" value="ZF_RING_1"/>
    <property type="match status" value="1"/>
</dbReference>
<dbReference type="SMART" id="SM00589">
    <property type="entry name" value="PRY"/>
    <property type="match status" value="1"/>
</dbReference>
<evidence type="ECO:0000256" key="2">
    <source>
        <dbReference type="ARBA" id="ARBA00022771"/>
    </source>
</evidence>
<protein>
    <recommendedName>
        <fullName evidence="12">Tripartite motif-containing protein 16-like</fullName>
    </recommendedName>
</protein>
<dbReference type="Pfam" id="PF00643">
    <property type="entry name" value="zf-B_box"/>
    <property type="match status" value="1"/>
</dbReference>
<dbReference type="AlphaFoldDB" id="A0A3P8WKJ8"/>
<feature type="domain" description="B box-type" evidence="8">
    <location>
        <begin position="149"/>
        <end position="189"/>
    </location>
</feature>
<dbReference type="InterPro" id="IPR017907">
    <property type="entry name" value="Znf_RING_CS"/>
</dbReference>
<evidence type="ECO:0000259" key="8">
    <source>
        <dbReference type="PROSITE" id="PS50119"/>
    </source>
</evidence>
<dbReference type="InterPro" id="IPR001841">
    <property type="entry name" value="Znf_RING"/>
</dbReference>
<dbReference type="InterPro" id="IPR006574">
    <property type="entry name" value="PRY"/>
</dbReference>
<evidence type="ECO:0000313" key="11">
    <source>
        <dbReference type="Proteomes" id="UP000265120"/>
    </source>
</evidence>